<dbReference type="STRING" id="112901.SAMN04488500_106147"/>
<accession>A0A1W2AV31</accession>
<dbReference type="GO" id="GO:0006282">
    <property type="term" value="P:regulation of DNA repair"/>
    <property type="evidence" value="ECO:0007669"/>
    <property type="project" value="InterPro"/>
</dbReference>
<dbReference type="EMBL" id="FWXI01000006">
    <property type="protein sequence ID" value="SMC64597.1"/>
    <property type="molecule type" value="Genomic_DNA"/>
</dbReference>
<proteinExistence type="inferred from homology"/>
<evidence type="ECO:0000313" key="7">
    <source>
        <dbReference type="Proteomes" id="UP000192738"/>
    </source>
</evidence>
<comment type="similarity">
    <text evidence="2">Belongs to the RecX family.</text>
</comment>
<dbReference type="OrthoDB" id="1633944at2"/>
<evidence type="ECO:0000259" key="5">
    <source>
        <dbReference type="Pfam" id="PF21982"/>
    </source>
</evidence>
<evidence type="ECO:0000313" key="6">
    <source>
        <dbReference type="EMBL" id="SMC64597.1"/>
    </source>
</evidence>
<sequence length="149" mass="17227">MNMIIAEAAVRLLKFRAYSQYELKQKLLKQNYDELAVNQAIEYVTERGYLNDAALCNMLLAKYAEINKYSSKESFIRLRRRGLPAALIKAKLADWDEEFEYHAALKLALKHFSGDESQDMGKVVRRLYAKGFRSATVSKVLERLRDMAP</sequence>
<dbReference type="Proteomes" id="UP000192738">
    <property type="component" value="Unassembled WGS sequence"/>
</dbReference>
<dbReference type="PANTHER" id="PTHR33602:SF1">
    <property type="entry name" value="REGULATORY PROTEIN RECX FAMILY PROTEIN"/>
    <property type="match status" value="1"/>
</dbReference>
<dbReference type="PANTHER" id="PTHR33602">
    <property type="entry name" value="REGULATORY PROTEIN RECX FAMILY PROTEIN"/>
    <property type="match status" value="1"/>
</dbReference>
<evidence type="ECO:0000256" key="2">
    <source>
        <dbReference type="ARBA" id="ARBA00009695"/>
    </source>
</evidence>
<dbReference type="Gene3D" id="1.10.10.10">
    <property type="entry name" value="Winged helix-like DNA-binding domain superfamily/Winged helix DNA-binding domain"/>
    <property type="match status" value="1"/>
</dbReference>
<reference evidence="6 7" key="1">
    <citation type="submission" date="2017-04" db="EMBL/GenBank/DDBJ databases">
        <authorList>
            <person name="Afonso C.L."/>
            <person name="Miller P.J."/>
            <person name="Scott M.A."/>
            <person name="Spackman E."/>
            <person name="Goraichik I."/>
            <person name="Dimitrov K.M."/>
            <person name="Suarez D.L."/>
            <person name="Swayne D.E."/>
        </authorList>
    </citation>
    <scope>NUCLEOTIDE SEQUENCE [LARGE SCALE GENOMIC DNA]</scope>
    <source>
        <strain evidence="6 7">DSM 5090</strain>
    </source>
</reference>
<dbReference type="InterPro" id="IPR003783">
    <property type="entry name" value="Regulatory_RecX"/>
</dbReference>
<keyword evidence="7" id="KW-1185">Reference proteome</keyword>
<keyword evidence="4" id="KW-0963">Cytoplasm</keyword>
<dbReference type="RefSeq" id="WP_084575357.1">
    <property type="nucleotide sequence ID" value="NZ_CP155572.1"/>
</dbReference>
<organism evidence="6 7">
    <name type="scientific">Sporomusa malonica</name>
    <dbReference type="NCBI Taxonomy" id="112901"/>
    <lineage>
        <taxon>Bacteria</taxon>
        <taxon>Bacillati</taxon>
        <taxon>Bacillota</taxon>
        <taxon>Negativicutes</taxon>
        <taxon>Selenomonadales</taxon>
        <taxon>Sporomusaceae</taxon>
        <taxon>Sporomusa</taxon>
    </lineage>
</organism>
<feature type="domain" description="RecX first three-helical" evidence="5">
    <location>
        <begin position="7"/>
        <end position="43"/>
    </location>
</feature>
<evidence type="ECO:0000256" key="3">
    <source>
        <dbReference type="ARBA" id="ARBA00018111"/>
    </source>
</evidence>
<gene>
    <name evidence="6" type="ORF">SAMN04488500_106147</name>
</gene>
<dbReference type="Pfam" id="PF21982">
    <property type="entry name" value="RecX_HTH1"/>
    <property type="match status" value="1"/>
</dbReference>
<dbReference type="GO" id="GO:0005737">
    <property type="term" value="C:cytoplasm"/>
    <property type="evidence" value="ECO:0007669"/>
    <property type="project" value="UniProtKB-SubCell"/>
</dbReference>
<protein>
    <recommendedName>
        <fullName evidence="3">Regulatory protein RecX</fullName>
    </recommendedName>
</protein>
<dbReference type="AlphaFoldDB" id="A0A1W2AV31"/>
<evidence type="ECO:0000256" key="4">
    <source>
        <dbReference type="ARBA" id="ARBA00022490"/>
    </source>
</evidence>
<name>A0A1W2AV31_9FIRM</name>
<dbReference type="InterPro" id="IPR036388">
    <property type="entry name" value="WH-like_DNA-bd_sf"/>
</dbReference>
<evidence type="ECO:0000256" key="1">
    <source>
        <dbReference type="ARBA" id="ARBA00004496"/>
    </source>
</evidence>
<comment type="subcellular location">
    <subcellularLocation>
        <location evidence="1">Cytoplasm</location>
    </subcellularLocation>
</comment>
<dbReference type="InterPro" id="IPR053926">
    <property type="entry name" value="RecX_HTH_1st"/>
</dbReference>